<dbReference type="InterPro" id="IPR044068">
    <property type="entry name" value="CB"/>
</dbReference>
<feature type="domain" description="Core-binding (CB)" evidence="5">
    <location>
        <begin position="71"/>
        <end position="156"/>
    </location>
</feature>
<dbReference type="PROSITE" id="PS51898">
    <property type="entry name" value="TYR_RECOMBINASE"/>
    <property type="match status" value="1"/>
</dbReference>
<dbReference type="PANTHER" id="PTHR30349">
    <property type="entry name" value="PHAGE INTEGRASE-RELATED"/>
    <property type="match status" value="1"/>
</dbReference>
<reference evidence="6 7" key="1">
    <citation type="submission" date="2021-06" db="EMBL/GenBank/DDBJ databases">
        <authorList>
            <person name="Sun Q."/>
            <person name="Li D."/>
        </authorList>
    </citation>
    <scope>NUCLEOTIDE SEQUENCE [LARGE SCALE GENOMIC DNA]</scope>
    <source>
        <strain evidence="6 7">MSJ-1</strain>
    </source>
</reference>
<protein>
    <submittedName>
        <fullName evidence="6">Site-specific integrase</fullName>
    </submittedName>
</protein>
<comment type="caution">
    <text evidence="6">The sequence shown here is derived from an EMBL/GenBank/DDBJ whole genome shotgun (WGS) entry which is preliminary data.</text>
</comment>
<dbReference type="Proteomes" id="UP000783742">
    <property type="component" value="Unassembled WGS sequence"/>
</dbReference>
<evidence type="ECO:0000259" key="4">
    <source>
        <dbReference type="PROSITE" id="PS51898"/>
    </source>
</evidence>
<gene>
    <name evidence="6" type="ORF">KQI68_06965</name>
</gene>
<dbReference type="PANTHER" id="PTHR30349:SF41">
    <property type="entry name" value="INTEGRASE_RECOMBINASE PROTEIN MJ0367-RELATED"/>
    <property type="match status" value="1"/>
</dbReference>
<dbReference type="PROSITE" id="PS51900">
    <property type="entry name" value="CB"/>
    <property type="match status" value="1"/>
</dbReference>
<proteinExistence type="inferred from homology"/>
<evidence type="ECO:0000313" key="6">
    <source>
        <dbReference type="EMBL" id="MBU5669580.1"/>
    </source>
</evidence>
<keyword evidence="2 3" id="KW-0238">DNA-binding</keyword>
<sequence length="400" mass="46571">MANGIGGLGSLTYTIRNGKKYWTGRITLGKDINGKQVRKSFSSYKKSDVIDKMREASKEENFAGIINTDSCPLGQSLESWLLKTKAKEIKSTTLDAYIGSIRKYLLDLPFAIVDVRDLTVIMLQKYFDYIVEEMNCSHRSLMNIVTVIKMFLDNCIKLGIINKNICEYVDLPKVEKRTKKNNMNKYRVFSKDEQSKIIKNLDLSDPVEQMIYTDFFTGLRRNELRGLKWKAYKNGKIYVSEQVSRDYSFSDNGKKKILDKNALTTPKTENSERIVPLPELLIKYLDKWKNESMLKHFRIDLLFNDECFIFTDDLCNIIEEKRANRRLQKICKEIGIEPRPFHSIRHSYATRLFENGVEIKTVQMLLGHSNYETTSNIYTHVMPDTKEKAIQVFDKIYNSL</sequence>
<dbReference type="EMBL" id="JAHLQO010000004">
    <property type="protein sequence ID" value="MBU5669580.1"/>
    <property type="molecule type" value="Genomic_DNA"/>
</dbReference>
<keyword evidence="7" id="KW-1185">Reference proteome</keyword>
<accession>A0ABS6FHD4</accession>
<comment type="similarity">
    <text evidence="1">Belongs to the 'phage' integrase family.</text>
</comment>
<dbReference type="RefSeq" id="WP_216549416.1">
    <property type="nucleotide sequence ID" value="NZ_JAHLQO010000004.1"/>
</dbReference>
<dbReference type="Pfam" id="PF00589">
    <property type="entry name" value="Phage_integrase"/>
    <property type="match status" value="1"/>
</dbReference>
<evidence type="ECO:0000256" key="3">
    <source>
        <dbReference type="PROSITE-ProRule" id="PRU01248"/>
    </source>
</evidence>
<dbReference type="InterPro" id="IPR025269">
    <property type="entry name" value="SAM-like_dom"/>
</dbReference>
<dbReference type="InterPro" id="IPR050090">
    <property type="entry name" value="Tyrosine_recombinase_XerCD"/>
</dbReference>
<evidence type="ECO:0000256" key="1">
    <source>
        <dbReference type="ARBA" id="ARBA00008857"/>
    </source>
</evidence>
<evidence type="ECO:0000313" key="7">
    <source>
        <dbReference type="Proteomes" id="UP000783742"/>
    </source>
</evidence>
<dbReference type="InterPro" id="IPR002104">
    <property type="entry name" value="Integrase_catalytic"/>
</dbReference>
<feature type="domain" description="Tyr recombinase" evidence="4">
    <location>
        <begin position="184"/>
        <end position="391"/>
    </location>
</feature>
<dbReference type="CDD" id="cd01189">
    <property type="entry name" value="INT_ICEBs1_C_like"/>
    <property type="match status" value="1"/>
</dbReference>
<evidence type="ECO:0000256" key="2">
    <source>
        <dbReference type="ARBA" id="ARBA00023125"/>
    </source>
</evidence>
<organism evidence="6 7">
    <name type="scientific">Peptoniphilus ovalis</name>
    <dbReference type="NCBI Taxonomy" id="2841503"/>
    <lineage>
        <taxon>Bacteria</taxon>
        <taxon>Bacillati</taxon>
        <taxon>Bacillota</taxon>
        <taxon>Tissierellia</taxon>
        <taxon>Tissierellales</taxon>
        <taxon>Peptoniphilaceae</taxon>
        <taxon>Peptoniphilus</taxon>
    </lineage>
</organism>
<dbReference type="Pfam" id="PF13102">
    <property type="entry name" value="Phage_int_SAM_5"/>
    <property type="match status" value="1"/>
</dbReference>
<evidence type="ECO:0000259" key="5">
    <source>
        <dbReference type="PROSITE" id="PS51900"/>
    </source>
</evidence>
<name>A0ABS6FHD4_9FIRM</name>